<sequence>MPEAGPSAPVRVADAEGAERLVAETLSVMRDLEVLLGRESDHIRVGRLAEGLAEAPLKTALSGAYLQGLQAVKANAVALARFAPEGLAALREAHGRFSDAVAANQAVLGTARAISEGLLRSLSAELTRSAEPQGYGIGYGTRPAPSPYGHRRSVPLVLSRSL</sequence>
<dbReference type="EMBL" id="SRLB01000009">
    <property type="protein sequence ID" value="TGD98945.1"/>
    <property type="molecule type" value="Genomic_DNA"/>
</dbReference>
<comment type="caution">
    <text evidence="1">The sequence shown here is derived from an EMBL/GenBank/DDBJ whole genome shotgun (WGS) entry which is preliminary data.</text>
</comment>
<keyword evidence="2" id="KW-1185">Reference proteome</keyword>
<dbReference type="Proteomes" id="UP000297535">
    <property type="component" value="Unassembled WGS sequence"/>
</dbReference>
<dbReference type="RefSeq" id="WP_135415184.1">
    <property type="nucleotide sequence ID" value="NZ_SRLB01000009.1"/>
</dbReference>
<accession>A0A4Z0NQZ1</accession>
<gene>
    <name evidence="1" type="ORF">EU555_13620</name>
</gene>
<organism evidence="1 2">
    <name type="scientific">Methylobacterium nonmethylotrophicum</name>
    <dbReference type="NCBI Taxonomy" id="1141884"/>
    <lineage>
        <taxon>Bacteria</taxon>
        <taxon>Pseudomonadati</taxon>
        <taxon>Pseudomonadota</taxon>
        <taxon>Alphaproteobacteria</taxon>
        <taxon>Hyphomicrobiales</taxon>
        <taxon>Methylobacteriaceae</taxon>
        <taxon>Methylobacterium</taxon>
    </lineage>
</organism>
<dbReference type="OrthoDB" id="7677847at2"/>
<dbReference type="AlphaFoldDB" id="A0A4Z0NQZ1"/>
<reference evidence="1 2" key="1">
    <citation type="submission" date="2019-04" db="EMBL/GenBank/DDBJ databases">
        <authorList>
            <person name="Feng G."/>
            <person name="Zhu H."/>
        </authorList>
    </citation>
    <scope>NUCLEOTIDE SEQUENCE [LARGE SCALE GENOMIC DNA]</scope>
    <source>
        <strain evidence="1 2">6HR-1</strain>
    </source>
</reference>
<name>A0A4Z0NQZ1_9HYPH</name>
<proteinExistence type="predicted"/>
<protein>
    <submittedName>
        <fullName evidence="1">Uncharacterized protein</fullName>
    </submittedName>
</protein>
<evidence type="ECO:0000313" key="1">
    <source>
        <dbReference type="EMBL" id="TGD98945.1"/>
    </source>
</evidence>
<evidence type="ECO:0000313" key="2">
    <source>
        <dbReference type="Proteomes" id="UP000297535"/>
    </source>
</evidence>